<organism evidence="2 3">
    <name type="scientific">Diatrype stigma</name>
    <dbReference type="NCBI Taxonomy" id="117547"/>
    <lineage>
        <taxon>Eukaryota</taxon>
        <taxon>Fungi</taxon>
        <taxon>Dikarya</taxon>
        <taxon>Ascomycota</taxon>
        <taxon>Pezizomycotina</taxon>
        <taxon>Sordariomycetes</taxon>
        <taxon>Xylariomycetidae</taxon>
        <taxon>Xylariales</taxon>
        <taxon>Diatrypaceae</taxon>
        <taxon>Diatrype</taxon>
    </lineage>
</organism>
<evidence type="ECO:0000313" key="2">
    <source>
        <dbReference type="EMBL" id="KAK7747207.1"/>
    </source>
</evidence>
<dbReference type="Proteomes" id="UP001320420">
    <property type="component" value="Unassembled WGS sequence"/>
</dbReference>
<evidence type="ECO:0000256" key="1">
    <source>
        <dbReference type="SAM" id="MobiDB-lite"/>
    </source>
</evidence>
<protein>
    <submittedName>
        <fullName evidence="2">Uncharacterized protein</fullName>
    </submittedName>
</protein>
<keyword evidence="3" id="KW-1185">Reference proteome</keyword>
<feature type="compositionally biased region" description="Acidic residues" evidence="1">
    <location>
        <begin position="95"/>
        <end position="105"/>
    </location>
</feature>
<feature type="region of interest" description="Disordered" evidence="1">
    <location>
        <begin position="80"/>
        <end position="224"/>
    </location>
</feature>
<name>A0AAN9UI18_9PEZI</name>
<comment type="caution">
    <text evidence="2">The sequence shown here is derived from an EMBL/GenBank/DDBJ whole genome shotgun (WGS) entry which is preliminary data.</text>
</comment>
<gene>
    <name evidence="2" type="ORF">SLS62_009149</name>
</gene>
<dbReference type="EMBL" id="JAKJXP020000092">
    <property type="protein sequence ID" value="KAK7747207.1"/>
    <property type="molecule type" value="Genomic_DNA"/>
</dbReference>
<feature type="compositionally biased region" description="Basic and acidic residues" evidence="1">
    <location>
        <begin position="196"/>
        <end position="224"/>
    </location>
</feature>
<accession>A0AAN9UI18</accession>
<evidence type="ECO:0000313" key="3">
    <source>
        <dbReference type="Proteomes" id="UP001320420"/>
    </source>
</evidence>
<dbReference type="AlphaFoldDB" id="A0AAN9UI18"/>
<reference evidence="2 3" key="1">
    <citation type="submission" date="2024-02" db="EMBL/GenBank/DDBJ databases">
        <title>De novo assembly and annotation of 12 fungi associated with fruit tree decline syndrome in Ontario, Canada.</title>
        <authorList>
            <person name="Sulman M."/>
            <person name="Ellouze W."/>
            <person name="Ilyukhin E."/>
        </authorList>
    </citation>
    <scope>NUCLEOTIDE SEQUENCE [LARGE SCALE GENOMIC DNA]</scope>
    <source>
        <strain evidence="2 3">M11/M66-122</strain>
    </source>
</reference>
<feature type="compositionally biased region" description="Basic and acidic residues" evidence="1">
    <location>
        <begin position="166"/>
        <end position="186"/>
    </location>
</feature>
<proteinExistence type="predicted"/>
<sequence length="224" mass="23340">MASASASRAFALRSSLRAPSAPALRQTPRLLFRPNAAARRGYASGAHEAAAQTSDLPWLIGSIAFTVPAAGYLIYKMPSRSGGGKAHHAHHDDGSEAEESSEDSGGDEKQGTETSTNSAKDEAGEGGTEQYDASQKEGKGNPNAGQTDATGGETPPPSADNSSIAEKWDEKKEKHEDYKQKARAGETKVLTASDDAPTKKTQSEDPREDPKGGEGEGAKKGGSN</sequence>